<proteinExistence type="predicted"/>
<sequence>MSTVFVRPFNSVVAEASEQTTLWRQHRSSIKQSIKSAGAQLRGHRPPAATVGAALAANRGLSFTRYKLAGLVPSSGHPTLIKQIIAERAPLVDVLSNYCESRNDHGLEQPTKRV</sequence>
<evidence type="ECO:0000313" key="1">
    <source>
        <dbReference type="EMBL" id="GBP26567.1"/>
    </source>
</evidence>
<reference evidence="1 2" key="1">
    <citation type="journal article" date="2019" name="Commun. Biol.">
        <title>The bagworm genome reveals a unique fibroin gene that provides high tensile strength.</title>
        <authorList>
            <person name="Kono N."/>
            <person name="Nakamura H."/>
            <person name="Ohtoshi R."/>
            <person name="Tomita M."/>
            <person name="Numata K."/>
            <person name="Arakawa K."/>
        </authorList>
    </citation>
    <scope>NUCLEOTIDE SEQUENCE [LARGE SCALE GENOMIC DNA]</scope>
</reference>
<protein>
    <submittedName>
        <fullName evidence="1">Uncharacterized protein</fullName>
    </submittedName>
</protein>
<name>A0A4C1UKE2_EUMVA</name>
<organism evidence="1 2">
    <name type="scientific">Eumeta variegata</name>
    <name type="common">Bagworm moth</name>
    <name type="synonym">Eumeta japonica</name>
    <dbReference type="NCBI Taxonomy" id="151549"/>
    <lineage>
        <taxon>Eukaryota</taxon>
        <taxon>Metazoa</taxon>
        <taxon>Ecdysozoa</taxon>
        <taxon>Arthropoda</taxon>
        <taxon>Hexapoda</taxon>
        <taxon>Insecta</taxon>
        <taxon>Pterygota</taxon>
        <taxon>Neoptera</taxon>
        <taxon>Endopterygota</taxon>
        <taxon>Lepidoptera</taxon>
        <taxon>Glossata</taxon>
        <taxon>Ditrysia</taxon>
        <taxon>Tineoidea</taxon>
        <taxon>Psychidae</taxon>
        <taxon>Oiketicinae</taxon>
        <taxon>Eumeta</taxon>
    </lineage>
</organism>
<evidence type="ECO:0000313" key="2">
    <source>
        <dbReference type="Proteomes" id="UP000299102"/>
    </source>
</evidence>
<dbReference type="Proteomes" id="UP000299102">
    <property type="component" value="Unassembled WGS sequence"/>
</dbReference>
<dbReference type="EMBL" id="BGZK01000181">
    <property type="protein sequence ID" value="GBP26567.1"/>
    <property type="molecule type" value="Genomic_DNA"/>
</dbReference>
<gene>
    <name evidence="1" type="ORF">EVAR_86070_1</name>
</gene>
<accession>A0A4C1UKE2</accession>
<comment type="caution">
    <text evidence="1">The sequence shown here is derived from an EMBL/GenBank/DDBJ whole genome shotgun (WGS) entry which is preliminary data.</text>
</comment>
<keyword evidence="2" id="KW-1185">Reference proteome</keyword>
<dbReference type="AlphaFoldDB" id="A0A4C1UKE2"/>